<dbReference type="Proteomes" id="UP000637980">
    <property type="component" value="Unassembled WGS sequence"/>
</dbReference>
<dbReference type="RefSeq" id="WP_189438174.1">
    <property type="nucleotide sequence ID" value="NZ_BMXE01000007.1"/>
</dbReference>
<evidence type="ECO:0000313" key="1">
    <source>
        <dbReference type="EMBL" id="GHB43294.1"/>
    </source>
</evidence>
<organism evidence="1 2">
    <name type="scientific">Pseudovibrio japonicus</name>
    <dbReference type="NCBI Taxonomy" id="366534"/>
    <lineage>
        <taxon>Bacteria</taxon>
        <taxon>Pseudomonadati</taxon>
        <taxon>Pseudomonadota</taxon>
        <taxon>Alphaproteobacteria</taxon>
        <taxon>Hyphomicrobiales</taxon>
        <taxon>Stappiaceae</taxon>
        <taxon>Pseudovibrio</taxon>
    </lineage>
</organism>
<name>A0ABQ3ENC1_9HYPH</name>
<reference evidence="2" key="1">
    <citation type="journal article" date="2019" name="Int. J. Syst. Evol. Microbiol.">
        <title>The Global Catalogue of Microorganisms (GCM) 10K type strain sequencing project: providing services to taxonomists for standard genome sequencing and annotation.</title>
        <authorList>
            <consortium name="The Broad Institute Genomics Platform"/>
            <consortium name="The Broad Institute Genome Sequencing Center for Infectious Disease"/>
            <person name="Wu L."/>
            <person name="Ma J."/>
        </authorList>
    </citation>
    <scope>NUCLEOTIDE SEQUENCE [LARGE SCALE GENOMIC DNA]</scope>
    <source>
        <strain evidence="2">KCTC 12861</strain>
    </source>
</reference>
<proteinExistence type="predicted"/>
<protein>
    <submittedName>
        <fullName evidence="1">Uncharacterized protein</fullName>
    </submittedName>
</protein>
<dbReference type="InterPro" id="IPR036396">
    <property type="entry name" value="Cyt_P450_sf"/>
</dbReference>
<comment type="caution">
    <text evidence="1">The sequence shown here is derived from an EMBL/GenBank/DDBJ whole genome shotgun (WGS) entry which is preliminary data.</text>
</comment>
<keyword evidence="2" id="KW-1185">Reference proteome</keyword>
<sequence length="79" mass="8602">MTSGVKNQHMILKNFLPSGRGLRMCTGASSVIPHGTLVLACLTSRFGIDVLNADELEPEGVLYLEPKRPVLCRITPIKP</sequence>
<gene>
    <name evidence="1" type="ORF">GCM10007094_35900</name>
</gene>
<evidence type="ECO:0000313" key="2">
    <source>
        <dbReference type="Proteomes" id="UP000637980"/>
    </source>
</evidence>
<accession>A0ABQ3ENC1</accession>
<dbReference type="EMBL" id="BMXE01000007">
    <property type="protein sequence ID" value="GHB43294.1"/>
    <property type="molecule type" value="Genomic_DNA"/>
</dbReference>
<dbReference type="SUPFAM" id="SSF48264">
    <property type="entry name" value="Cytochrome P450"/>
    <property type="match status" value="1"/>
</dbReference>